<comment type="cofactor">
    <cofactor evidence="1 6">
        <name>FAD</name>
        <dbReference type="ChEBI" id="CHEBI:57692"/>
    </cofactor>
</comment>
<protein>
    <submittedName>
        <fullName evidence="11">Acyl-CoA dehydrogenase</fullName>
    </submittedName>
</protein>
<evidence type="ECO:0000313" key="12">
    <source>
        <dbReference type="Proteomes" id="UP000188879"/>
    </source>
</evidence>
<dbReference type="Pfam" id="PF12806">
    <property type="entry name" value="Acyl-CoA_dh_C"/>
    <property type="match status" value="1"/>
</dbReference>
<dbReference type="EMBL" id="MLCO01000183">
    <property type="protein sequence ID" value="ONG50651.1"/>
    <property type="molecule type" value="Genomic_DNA"/>
</dbReference>
<dbReference type="InterPro" id="IPR009075">
    <property type="entry name" value="AcylCo_DH/oxidase_C"/>
</dbReference>
<evidence type="ECO:0000259" key="7">
    <source>
        <dbReference type="Pfam" id="PF00441"/>
    </source>
</evidence>
<evidence type="ECO:0000256" key="6">
    <source>
        <dbReference type="RuleBase" id="RU362125"/>
    </source>
</evidence>
<dbReference type="PANTHER" id="PTHR42803">
    <property type="entry name" value="ACYL-COA DEHYDROGENASE"/>
    <property type="match status" value="1"/>
</dbReference>
<dbReference type="PANTHER" id="PTHR42803:SF1">
    <property type="entry name" value="BROAD-SPECIFICITY LINEAR ACYL-COA DEHYDROGENASE FADE5"/>
    <property type="match status" value="1"/>
</dbReference>
<dbReference type="InterPro" id="IPR037069">
    <property type="entry name" value="AcylCoA_DH/ox_N_sf"/>
</dbReference>
<evidence type="ECO:0000256" key="2">
    <source>
        <dbReference type="ARBA" id="ARBA00009347"/>
    </source>
</evidence>
<dbReference type="InterPro" id="IPR009100">
    <property type="entry name" value="AcylCoA_DH/oxidase_NM_dom_sf"/>
</dbReference>
<dbReference type="InterPro" id="IPR013786">
    <property type="entry name" value="AcylCoA_DH/ox_N"/>
</dbReference>
<dbReference type="Pfam" id="PF00441">
    <property type="entry name" value="Acyl-CoA_dh_1"/>
    <property type="match status" value="1"/>
</dbReference>
<dbReference type="SUPFAM" id="SSF56645">
    <property type="entry name" value="Acyl-CoA dehydrogenase NM domain-like"/>
    <property type="match status" value="1"/>
</dbReference>
<dbReference type="GO" id="GO:0016627">
    <property type="term" value="F:oxidoreductase activity, acting on the CH-CH group of donors"/>
    <property type="evidence" value="ECO:0007669"/>
    <property type="project" value="InterPro"/>
</dbReference>
<feature type="domain" description="Acetyl-CoA dehydrogenase-like C-terminal" evidence="10">
    <location>
        <begin position="464"/>
        <end position="558"/>
    </location>
</feature>
<evidence type="ECO:0000256" key="4">
    <source>
        <dbReference type="ARBA" id="ARBA00022827"/>
    </source>
</evidence>
<organism evidence="11 12">
    <name type="scientific">Teichococcus deserti</name>
    <dbReference type="NCBI Taxonomy" id="1817963"/>
    <lineage>
        <taxon>Bacteria</taxon>
        <taxon>Pseudomonadati</taxon>
        <taxon>Pseudomonadota</taxon>
        <taxon>Alphaproteobacteria</taxon>
        <taxon>Acetobacterales</taxon>
        <taxon>Roseomonadaceae</taxon>
        <taxon>Roseomonas</taxon>
    </lineage>
</organism>
<evidence type="ECO:0000256" key="5">
    <source>
        <dbReference type="ARBA" id="ARBA00023002"/>
    </source>
</evidence>
<comment type="similarity">
    <text evidence="2 6">Belongs to the acyl-CoA dehydrogenase family.</text>
</comment>
<keyword evidence="3 6" id="KW-0285">Flavoprotein</keyword>
<dbReference type="Proteomes" id="UP000188879">
    <property type="component" value="Unassembled WGS sequence"/>
</dbReference>
<dbReference type="RefSeq" id="WP_076958647.1">
    <property type="nucleotide sequence ID" value="NZ_MLCO01000183.1"/>
</dbReference>
<reference evidence="11 12" key="1">
    <citation type="submission" date="2016-10" db="EMBL/GenBank/DDBJ databases">
        <title>Draft Genome sequence of Roseomonas sp. strain M3.</title>
        <authorList>
            <person name="Subhash Y."/>
            <person name="Lee S."/>
        </authorList>
    </citation>
    <scope>NUCLEOTIDE SEQUENCE [LARGE SCALE GENOMIC DNA]</scope>
    <source>
        <strain evidence="11 12">M3</strain>
    </source>
</reference>
<evidence type="ECO:0000256" key="3">
    <source>
        <dbReference type="ARBA" id="ARBA00022630"/>
    </source>
</evidence>
<feature type="domain" description="Acyl-CoA dehydrogenase/oxidase N-terminal" evidence="9">
    <location>
        <begin position="70"/>
        <end position="149"/>
    </location>
</feature>
<dbReference type="Pfam" id="PF02771">
    <property type="entry name" value="Acyl-CoA_dh_N"/>
    <property type="match status" value="1"/>
</dbReference>
<feature type="domain" description="Acyl-CoA dehydrogenase/oxidase C-terminal" evidence="7">
    <location>
        <begin position="275"/>
        <end position="436"/>
    </location>
</feature>
<comment type="caution">
    <text evidence="11">The sequence shown here is derived from an EMBL/GenBank/DDBJ whole genome shotgun (WGS) entry which is preliminary data.</text>
</comment>
<evidence type="ECO:0000256" key="1">
    <source>
        <dbReference type="ARBA" id="ARBA00001974"/>
    </source>
</evidence>
<evidence type="ECO:0000259" key="10">
    <source>
        <dbReference type="Pfam" id="PF12806"/>
    </source>
</evidence>
<feature type="domain" description="Acyl-CoA oxidase/dehydrogenase middle" evidence="8">
    <location>
        <begin position="154"/>
        <end position="263"/>
    </location>
</feature>
<dbReference type="GO" id="GO:0050660">
    <property type="term" value="F:flavin adenine dinucleotide binding"/>
    <property type="evidence" value="ECO:0007669"/>
    <property type="project" value="InterPro"/>
</dbReference>
<evidence type="ECO:0000259" key="8">
    <source>
        <dbReference type="Pfam" id="PF02770"/>
    </source>
</evidence>
<dbReference type="InterPro" id="IPR025878">
    <property type="entry name" value="Acyl-CoA_dh-like_C_dom"/>
</dbReference>
<sequence>MPAYEPPVSEVLSVLREVLVPEAEGLDLPTLEAVLAEGGRFATRVLAPLNASGDAEGCRLEQGAVRTPAGFPEAYRQFVAAGWPALSQPERWGGQAMPRLAQLALDEMIAATNFSFGLFPGLTRGAAEAIARHAAPELQERYLPQLVSGAWAGAMALTEAQAGTDLGLLATRAEPRRDGSLSVTGSKIFITAGDHDLAENIVHLVLARLPDAPPGVRGISLVLVPKFLPDDQGRPGRRNAMAAGALERKMGIHASPTCVMHYDGAEGWLVGAPHRGLAAMFTMMNAERLFVGIQGLGIAEAAGQAAADYARTRLQGRPPGVAAGPPQPILAHPDVRRMLLTIRGFTTAGRALALWLAMQLDRAEEDAEAEGMVALLTPVVKAAFTDWGFEAAVLGQQVLGGHGYVRENGLEQMVRDARIAQLYEGTNGVQAMDLVTRKLAAEGGALPHRFFALVRAALQAAPEPALTEALNRLEAATRHLQRKGAEPAEPGAAAAEYLRLFALVSLGWMWLRLRAAAGPSGLPHHRRWRQAADFFFARLLPQSAGLAAAIAAGPATLMVPAEDVF</sequence>
<dbReference type="OrthoDB" id="5510711at2"/>
<dbReference type="InterPro" id="IPR006091">
    <property type="entry name" value="Acyl-CoA_Oxase/DH_mid-dom"/>
</dbReference>
<dbReference type="AlphaFoldDB" id="A0A1V2H1C4"/>
<dbReference type="InterPro" id="IPR046373">
    <property type="entry name" value="Acyl-CoA_Oxase/DH_mid-dom_sf"/>
</dbReference>
<keyword evidence="12" id="KW-1185">Reference proteome</keyword>
<dbReference type="Gene3D" id="1.10.540.10">
    <property type="entry name" value="Acyl-CoA dehydrogenase/oxidase, N-terminal domain"/>
    <property type="match status" value="1"/>
</dbReference>
<name>A0A1V2H1C4_9PROT</name>
<gene>
    <name evidence="11" type="ORF">BKE38_17715</name>
</gene>
<dbReference type="Pfam" id="PF02770">
    <property type="entry name" value="Acyl-CoA_dh_M"/>
    <property type="match status" value="1"/>
</dbReference>
<dbReference type="Gene3D" id="2.40.110.10">
    <property type="entry name" value="Butyryl-CoA Dehydrogenase, subunit A, domain 2"/>
    <property type="match status" value="1"/>
</dbReference>
<dbReference type="InterPro" id="IPR036250">
    <property type="entry name" value="AcylCo_DH-like_C"/>
</dbReference>
<keyword evidence="5 6" id="KW-0560">Oxidoreductase</keyword>
<keyword evidence="4 6" id="KW-0274">FAD</keyword>
<dbReference type="InterPro" id="IPR052166">
    <property type="entry name" value="Diverse_Acyl-CoA_DH"/>
</dbReference>
<evidence type="ECO:0000259" key="9">
    <source>
        <dbReference type="Pfam" id="PF02771"/>
    </source>
</evidence>
<dbReference type="SUPFAM" id="SSF47203">
    <property type="entry name" value="Acyl-CoA dehydrogenase C-terminal domain-like"/>
    <property type="match status" value="1"/>
</dbReference>
<dbReference type="Gene3D" id="1.20.140.10">
    <property type="entry name" value="Butyryl-CoA Dehydrogenase, subunit A, domain 3"/>
    <property type="match status" value="1"/>
</dbReference>
<accession>A0A1V2H1C4</accession>
<proteinExistence type="inferred from homology"/>
<evidence type="ECO:0000313" key="11">
    <source>
        <dbReference type="EMBL" id="ONG50651.1"/>
    </source>
</evidence>